<feature type="compositionally biased region" description="Basic and acidic residues" evidence="1">
    <location>
        <begin position="129"/>
        <end position="140"/>
    </location>
</feature>
<dbReference type="InterPro" id="IPR050245">
    <property type="entry name" value="PrsA_foldase"/>
</dbReference>
<sequence length="256" mass="28851">MKKIISILMIAMLAIALTACGSDDKDKKASDSKDKAKTSQAENQKKQEEQMKEMQKKMDAQKVDDKKVVATVNDEKIIGKDYNMALSSSQMQMQQMGQDPSSKDAAKQIKDQTVESLIGQSLILQDAEKKGYKASDKEVNDQLSQTKKQYKDEKKFAAALKQANLSESDLKGQIADGIASQKYIKKEVPADKVSDKEIQDYYNKYAKQSTGKDQKAPKLEEVKPQIKQQLEQQKQQEKLVKKVQDLKKNAKINVKI</sequence>
<evidence type="ECO:0000313" key="3">
    <source>
        <dbReference type="EMBL" id="KSU84405.1"/>
    </source>
</evidence>
<dbReference type="EMBL" id="LNQN01000001">
    <property type="protein sequence ID" value="KSU84405.1"/>
    <property type="molecule type" value="Genomic_DNA"/>
</dbReference>
<feature type="compositionally biased region" description="Low complexity" evidence="1">
    <location>
        <begin position="88"/>
        <end position="100"/>
    </location>
</feature>
<keyword evidence="4" id="KW-1185">Reference proteome</keyword>
<dbReference type="AlphaFoldDB" id="A0A0V8JBP8"/>
<comment type="caution">
    <text evidence="3">The sequence shown here is derived from an EMBL/GenBank/DDBJ whole genome shotgun (WGS) entry which is preliminary data.</text>
</comment>
<evidence type="ECO:0000256" key="1">
    <source>
        <dbReference type="SAM" id="MobiDB-lite"/>
    </source>
</evidence>
<organism evidence="3 4">
    <name type="scientific">Fictibacillus enclensis</name>
    <dbReference type="NCBI Taxonomy" id="1017270"/>
    <lineage>
        <taxon>Bacteria</taxon>
        <taxon>Bacillati</taxon>
        <taxon>Bacillota</taxon>
        <taxon>Bacilli</taxon>
        <taxon>Bacillales</taxon>
        <taxon>Fictibacillaceae</taxon>
        <taxon>Fictibacillus</taxon>
    </lineage>
</organism>
<protein>
    <submittedName>
        <fullName evidence="3">Peptidylprolyl isomerase</fullName>
    </submittedName>
</protein>
<dbReference type="SUPFAM" id="SSF109998">
    <property type="entry name" value="Triger factor/SurA peptide-binding domain-like"/>
    <property type="match status" value="1"/>
</dbReference>
<evidence type="ECO:0000313" key="4">
    <source>
        <dbReference type="Proteomes" id="UP000054099"/>
    </source>
</evidence>
<feature type="region of interest" description="Disordered" evidence="1">
    <location>
        <begin position="88"/>
        <end position="108"/>
    </location>
</feature>
<proteinExistence type="predicted"/>
<dbReference type="OrthoDB" id="4775280at2"/>
<accession>A0A0V8JBP8</accession>
<reference evidence="3 4" key="1">
    <citation type="journal article" date="2014" name="Antonie Van Leeuwenhoek">
        <title>Fictibacillus enclensis sp. nov., isolated from marine sediment.</title>
        <authorList>
            <person name="Dastager S.G."/>
            <person name="Mawlankar R."/>
            <person name="Srinivasan K."/>
            <person name="Tang S.K."/>
            <person name="Lee J.C."/>
            <person name="Ramana V.V."/>
            <person name="Shouche Y.S."/>
        </authorList>
    </citation>
    <scope>NUCLEOTIDE SEQUENCE [LARGE SCALE GENOMIC DNA]</scope>
    <source>
        <strain evidence="3 4">NIO-1003</strain>
    </source>
</reference>
<dbReference type="GO" id="GO:0016853">
    <property type="term" value="F:isomerase activity"/>
    <property type="evidence" value="ECO:0007669"/>
    <property type="project" value="UniProtKB-KW"/>
</dbReference>
<feature type="chain" id="PRO_5006893826" evidence="2">
    <location>
        <begin position="22"/>
        <end position="256"/>
    </location>
</feature>
<dbReference type="Pfam" id="PF13624">
    <property type="entry name" value="SurA_N_3"/>
    <property type="match status" value="1"/>
</dbReference>
<dbReference type="PANTHER" id="PTHR47245">
    <property type="entry name" value="PEPTIDYLPROLYL ISOMERASE"/>
    <property type="match status" value="1"/>
</dbReference>
<evidence type="ECO:0000256" key="2">
    <source>
        <dbReference type="SAM" id="SignalP"/>
    </source>
</evidence>
<feature type="region of interest" description="Disordered" evidence="1">
    <location>
        <begin position="22"/>
        <end position="64"/>
    </location>
</feature>
<dbReference type="PROSITE" id="PS51257">
    <property type="entry name" value="PROKAR_LIPOPROTEIN"/>
    <property type="match status" value="1"/>
</dbReference>
<dbReference type="Proteomes" id="UP000054099">
    <property type="component" value="Unassembled WGS sequence"/>
</dbReference>
<dbReference type="Gene3D" id="1.10.4030.10">
    <property type="entry name" value="Porin chaperone SurA, peptide-binding domain"/>
    <property type="match status" value="1"/>
</dbReference>
<name>A0A0V8JBP8_9BACL</name>
<feature type="compositionally biased region" description="Basic and acidic residues" evidence="1">
    <location>
        <begin position="210"/>
        <end position="224"/>
    </location>
</feature>
<keyword evidence="2" id="KW-0732">Signal</keyword>
<feature type="signal peptide" evidence="2">
    <location>
        <begin position="1"/>
        <end position="21"/>
    </location>
</feature>
<feature type="region of interest" description="Disordered" evidence="1">
    <location>
        <begin position="129"/>
        <end position="150"/>
    </location>
</feature>
<dbReference type="InterPro" id="IPR027304">
    <property type="entry name" value="Trigger_fact/SurA_dom_sf"/>
</dbReference>
<dbReference type="RefSeq" id="WP_061967923.1">
    <property type="nucleotide sequence ID" value="NZ_FMAV01000001.1"/>
</dbReference>
<dbReference type="PANTHER" id="PTHR47245:SF2">
    <property type="entry name" value="PEPTIDYL-PROLYL CIS-TRANS ISOMERASE HP_0175-RELATED"/>
    <property type="match status" value="1"/>
</dbReference>
<keyword evidence="3" id="KW-0413">Isomerase</keyword>
<feature type="region of interest" description="Disordered" evidence="1">
    <location>
        <begin position="205"/>
        <end position="234"/>
    </location>
</feature>
<gene>
    <name evidence="3" type="ORF">AS030_02285</name>
</gene>